<dbReference type="SUPFAM" id="SSF53187">
    <property type="entry name" value="Zn-dependent exopeptidases"/>
    <property type="match status" value="1"/>
</dbReference>
<dbReference type="Pfam" id="PF05343">
    <property type="entry name" value="Peptidase_M42"/>
    <property type="match status" value="1"/>
</dbReference>
<dbReference type="InterPro" id="IPR023367">
    <property type="entry name" value="Peptidase_M42_dom2"/>
</dbReference>
<dbReference type="Gene3D" id="3.40.630.10">
    <property type="entry name" value="Zn peptidases"/>
    <property type="match status" value="1"/>
</dbReference>
<comment type="cofactor">
    <cofactor evidence="7">
        <name>a divalent metal cation</name>
        <dbReference type="ChEBI" id="CHEBI:60240"/>
    </cofactor>
    <text evidence="7">Binds 2 divalent metal cations per subunit.</text>
</comment>
<dbReference type="InterPro" id="IPR008007">
    <property type="entry name" value="Peptidase_M42"/>
</dbReference>
<dbReference type="GO" id="GO:0046872">
    <property type="term" value="F:metal ion binding"/>
    <property type="evidence" value="ECO:0007669"/>
    <property type="project" value="UniProtKB-UniRule"/>
</dbReference>
<dbReference type="InterPro" id="IPR051464">
    <property type="entry name" value="Peptidase_M42_aminopept"/>
</dbReference>
<dbReference type="SUPFAM" id="SSF101821">
    <property type="entry name" value="Aminopeptidase/glucanase lid domain"/>
    <property type="match status" value="1"/>
</dbReference>
<dbReference type="RefSeq" id="WP_039256134.1">
    <property type="nucleotide sequence ID" value="NZ_JENJ01000068.1"/>
</dbReference>
<sequence>MLLEKLCNSVALPSYEDEVRDLIKNSIKDFIDEIKVDRMGNVVAHKKGNGKTVILDAYMDEVGFIITAFNDDGTLKFTTLGSVDEKSIPCKDVIIGDKRINGVIGFKAIHLQGKKEREENIDIEKLSIDIGAKSKEQAKKYVSIGDYVSFTSEFSKLGNKLVKGKALDSRIPCYILIELLKENYDADIYAIFSVQKQVGNRGAIVSSYNKKSDITIIIESGLSKNSDNVIDKGPSLSRIDGNVVCNNDVINDIKTIGEKESIPCEIKNNKNKGNSGDFYVENGSKLVTVSVPCKYMNSAISVSSIDDIENTIKLIRGYLKSL</sequence>
<evidence type="ECO:0000256" key="6">
    <source>
        <dbReference type="PIRNR" id="PIRNR001123"/>
    </source>
</evidence>
<dbReference type="Proteomes" id="UP000030012">
    <property type="component" value="Unassembled WGS sequence"/>
</dbReference>
<evidence type="ECO:0000256" key="7">
    <source>
        <dbReference type="PIRSR" id="PIRSR001123-2"/>
    </source>
</evidence>
<keyword evidence="3" id="KW-0645">Protease</keyword>
<dbReference type="AlphaFoldDB" id="A0A0A0I197"/>
<dbReference type="GO" id="GO:0006508">
    <property type="term" value="P:proteolysis"/>
    <property type="evidence" value="ECO:0007669"/>
    <property type="project" value="UniProtKB-KW"/>
</dbReference>
<dbReference type="Gene3D" id="2.40.30.40">
    <property type="entry name" value="Peptidase M42, domain 2"/>
    <property type="match status" value="1"/>
</dbReference>
<accession>A0A0A0I197</accession>
<dbReference type="OrthoDB" id="9772053at2"/>
<feature type="binding site" evidence="7">
    <location>
        <position position="219"/>
    </location>
    <ligand>
        <name>Zn(2+)</name>
        <dbReference type="ChEBI" id="CHEBI:29105"/>
        <label>1</label>
    </ligand>
</feature>
<protein>
    <submittedName>
        <fullName evidence="8">Aminopeptidase</fullName>
    </submittedName>
</protein>
<dbReference type="PANTHER" id="PTHR32481:SF5">
    <property type="entry name" value="ENDOGLUCANASE"/>
    <property type="match status" value="1"/>
</dbReference>
<organism evidence="8 9">
    <name type="scientific">Clostridium novyi A str. 4552</name>
    <dbReference type="NCBI Taxonomy" id="1444289"/>
    <lineage>
        <taxon>Bacteria</taxon>
        <taxon>Bacillati</taxon>
        <taxon>Bacillota</taxon>
        <taxon>Clostridia</taxon>
        <taxon>Eubacteriales</taxon>
        <taxon>Clostridiaceae</taxon>
        <taxon>Clostridium</taxon>
    </lineage>
</organism>
<comment type="similarity">
    <text evidence="1 6">Belongs to the peptidase M42 family.</text>
</comment>
<evidence type="ECO:0000256" key="4">
    <source>
        <dbReference type="ARBA" id="ARBA00022723"/>
    </source>
</evidence>
<keyword evidence="5" id="KW-0378">Hydrolase</keyword>
<feature type="binding site" evidence="7">
    <location>
        <position position="168"/>
    </location>
    <ligand>
        <name>Zn(2+)</name>
        <dbReference type="ChEBI" id="CHEBI:29105"/>
        <label>2</label>
    </ligand>
</feature>
<evidence type="ECO:0000313" key="9">
    <source>
        <dbReference type="Proteomes" id="UP000030012"/>
    </source>
</evidence>
<evidence type="ECO:0000256" key="3">
    <source>
        <dbReference type="ARBA" id="ARBA00022670"/>
    </source>
</evidence>
<proteinExistence type="inferred from homology"/>
<reference evidence="8 9" key="1">
    <citation type="submission" date="2014-01" db="EMBL/GenBank/DDBJ databases">
        <title>Plasmidome dynamics in the species complex Clostridium novyi sensu lato converts strains of independent lineages into distinctly different pathogens.</title>
        <authorList>
            <person name="Skarin H."/>
            <person name="Segerman B."/>
        </authorList>
    </citation>
    <scope>NUCLEOTIDE SEQUENCE [LARGE SCALE GENOMIC DNA]</scope>
    <source>
        <strain evidence="8 9">4552</strain>
    </source>
</reference>
<feature type="binding site" evidence="7">
    <location>
        <position position="168"/>
    </location>
    <ligand>
        <name>Zn(2+)</name>
        <dbReference type="ChEBI" id="CHEBI:29105"/>
        <label>1</label>
    </ligand>
</feature>
<name>A0A0A0I197_CLONO</name>
<keyword evidence="2 8" id="KW-0031">Aminopeptidase</keyword>
<comment type="caution">
    <text evidence="8">The sequence shown here is derived from an EMBL/GenBank/DDBJ whole genome shotgun (WGS) entry which is preliminary data.</text>
</comment>
<evidence type="ECO:0000313" key="8">
    <source>
        <dbReference type="EMBL" id="KGM94567.1"/>
    </source>
</evidence>
<evidence type="ECO:0000256" key="2">
    <source>
        <dbReference type="ARBA" id="ARBA00022438"/>
    </source>
</evidence>
<dbReference type="PIRSF" id="PIRSF001123">
    <property type="entry name" value="PepA_GA"/>
    <property type="match status" value="1"/>
</dbReference>
<evidence type="ECO:0000256" key="1">
    <source>
        <dbReference type="ARBA" id="ARBA00006272"/>
    </source>
</evidence>
<evidence type="ECO:0000256" key="5">
    <source>
        <dbReference type="ARBA" id="ARBA00022801"/>
    </source>
</evidence>
<dbReference type="EMBL" id="JENJ01000068">
    <property type="protein sequence ID" value="KGM94567.1"/>
    <property type="molecule type" value="Genomic_DNA"/>
</dbReference>
<gene>
    <name evidence="8" type="ORF">Z968_11480</name>
</gene>
<dbReference type="PANTHER" id="PTHR32481">
    <property type="entry name" value="AMINOPEPTIDASE"/>
    <property type="match status" value="1"/>
</dbReference>
<keyword evidence="4 7" id="KW-0479">Metal-binding</keyword>
<dbReference type="GO" id="GO:0004177">
    <property type="term" value="F:aminopeptidase activity"/>
    <property type="evidence" value="ECO:0007669"/>
    <property type="project" value="UniProtKB-UniRule"/>
</dbReference>